<dbReference type="Proteomes" id="UP000298652">
    <property type="component" value="Chromosome 4"/>
</dbReference>
<dbReference type="EMBL" id="CM016555">
    <property type="protein sequence ID" value="TKW19332.1"/>
    <property type="molecule type" value="Genomic_DNA"/>
</dbReference>
<evidence type="ECO:0000313" key="2">
    <source>
        <dbReference type="EMBL" id="TKW19332.1"/>
    </source>
</evidence>
<sequence>MQTNTLYYLHKAQTNTSLSMAPPAPAPQAAATTTTTKSVKAPTAKQYIIAALMAVLVAAIIVTVFFIVLSPARILISVADASSHKTADGVELALTLSVNNTSTRARVEYDNIYIDVSNSTVAGGLSFRADISAAVARPLLQPKLKEIRINATLFSALKGEPLMVRSFTRNMTNNAFAVTVTAVARFKVGFAQTRLYDIKVTCAPVSFFPAAAEVSGVEPAPLPVLCG</sequence>
<keyword evidence="3" id="KW-1185">Reference proteome</keyword>
<proteinExistence type="predicted"/>
<evidence type="ECO:0000256" key="1">
    <source>
        <dbReference type="SAM" id="Phobius"/>
    </source>
</evidence>
<keyword evidence="1" id="KW-0812">Transmembrane</keyword>
<organism evidence="2 3">
    <name type="scientific">Setaria viridis</name>
    <name type="common">Green bristlegrass</name>
    <name type="synonym">Setaria italica subsp. viridis</name>
    <dbReference type="NCBI Taxonomy" id="4556"/>
    <lineage>
        <taxon>Eukaryota</taxon>
        <taxon>Viridiplantae</taxon>
        <taxon>Streptophyta</taxon>
        <taxon>Embryophyta</taxon>
        <taxon>Tracheophyta</taxon>
        <taxon>Spermatophyta</taxon>
        <taxon>Magnoliopsida</taxon>
        <taxon>Liliopsida</taxon>
        <taxon>Poales</taxon>
        <taxon>Poaceae</taxon>
        <taxon>PACMAD clade</taxon>
        <taxon>Panicoideae</taxon>
        <taxon>Panicodae</taxon>
        <taxon>Paniceae</taxon>
        <taxon>Cenchrinae</taxon>
        <taxon>Setaria</taxon>
    </lineage>
</organism>
<dbReference type="AlphaFoldDB" id="A0A4U6UU99"/>
<gene>
    <name evidence="2" type="ORF">SEVIR_4G013300v2</name>
</gene>
<dbReference type="PANTHER" id="PTHR36480">
    <property type="entry name" value="OS06G0118900 PROTEIN-RELATED"/>
    <property type="match status" value="1"/>
</dbReference>
<evidence type="ECO:0008006" key="4">
    <source>
        <dbReference type="Google" id="ProtNLM"/>
    </source>
</evidence>
<dbReference type="PANTHER" id="PTHR36480:SF3">
    <property type="entry name" value="OS06G0118900 PROTEIN"/>
    <property type="match status" value="1"/>
</dbReference>
<evidence type="ECO:0000313" key="3">
    <source>
        <dbReference type="Proteomes" id="UP000298652"/>
    </source>
</evidence>
<protein>
    <recommendedName>
        <fullName evidence="4">Late embryogenesis abundant protein LEA-2 subgroup domain-containing protein</fullName>
    </recommendedName>
</protein>
<feature type="transmembrane region" description="Helical" evidence="1">
    <location>
        <begin position="47"/>
        <end position="69"/>
    </location>
</feature>
<dbReference type="OMA" id="WGPRQYI"/>
<dbReference type="Gramene" id="TKW19332">
    <property type="protein sequence ID" value="TKW19332"/>
    <property type="gene ID" value="SEVIR_4G013300v2"/>
</dbReference>
<keyword evidence="1" id="KW-1133">Transmembrane helix</keyword>
<keyword evidence="1" id="KW-0472">Membrane</keyword>
<accession>A0A4U6UU99</accession>
<reference evidence="2" key="1">
    <citation type="submission" date="2019-03" db="EMBL/GenBank/DDBJ databases">
        <title>WGS assembly of Setaria viridis.</title>
        <authorList>
            <person name="Huang P."/>
            <person name="Jenkins J."/>
            <person name="Grimwood J."/>
            <person name="Barry K."/>
            <person name="Healey A."/>
            <person name="Mamidi S."/>
            <person name="Sreedasyam A."/>
            <person name="Shu S."/>
            <person name="Feldman M."/>
            <person name="Wu J."/>
            <person name="Yu Y."/>
            <person name="Chen C."/>
            <person name="Johnson J."/>
            <person name="Rokhsar D."/>
            <person name="Baxter I."/>
            <person name="Schmutz J."/>
            <person name="Brutnell T."/>
            <person name="Kellogg E."/>
        </authorList>
    </citation>
    <scope>NUCLEOTIDE SEQUENCE [LARGE SCALE GENOMIC DNA]</scope>
</reference>
<name>A0A4U6UU99_SETVI</name>